<dbReference type="PANTHER" id="PTHR42920:SF5">
    <property type="entry name" value="EAMA DOMAIN-CONTAINING PROTEIN"/>
    <property type="match status" value="1"/>
</dbReference>
<dbReference type="InterPro" id="IPR000620">
    <property type="entry name" value="EamA_dom"/>
</dbReference>
<evidence type="ECO:0000256" key="6">
    <source>
        <dbReference type="ARBA" id="ARBA00023136"/>
    </source>
</evidence>
<sequence length="296" mass="31895">MMEQKGTKTQLLGIELNFVSLVFSAIAKVLNKFALGGLSPVFGALMTSIFAAGFTLILIGIQDHELSVIRHPAVLWLGLTNGIGVILQYLALSLISPVTVTLIAQVYLIYVFILAYFCLHEKLGHLDYLAIACCLTGAFLVGNYQLKLDLSSALGVLAAFVYPLMFAANNLLAKYLVDQKKQRPNGVLLYNHGVSAALMLLAAFIIPKSFAGITLQALTFNFGGAFFNGFLALLLFFISLKYITAGRANIVRASGPLFVIALSYVFFPVPLTPQLLIGALLLIVATSIVTTTQAVK</sequence>
<dbReference type="Proteomes" id="UP001597252">
    <property type="component" value="Unassembled WGS sequence"/>
</dbReference>
<reference evidence="10" key="1">
    <citation type="journal article" date="2019" name="Int. J. Syst. Evol. Microbiol.">
        <title>The Global Catalogue of Microorganisms (GCM) 10K type strain sequencing project: providing services to taxonomists for standard genome sequencing and annotation.</title>
        <authorList>
            <consortium name="The Broad Institute Genomics Platform"/>
            <consortium name="The Broad Institute Genome Sequencing Center for Infectious Disease"/>
            <person name="Wu L."/>
            <person name="Ma J."/>
        </authorList>
    </citation>
    <scope>NUCLEOTIDE SEQUENCE [LARGE SCALE GENOMIC DNA]</scope>
    <source>
        <strain evidence="10">CCM 8903</strain>
    </source>
</reference>
<dbReference type="InterPro" id="IPR037185">
    <property type="entry name" value="EmrE-like"/>
</dbReference>
<feature type="domain" description="EamA" evidence="8">
    <location>
        <begin position="13"/>
        <end position="141"/>
    </location>
</feature>
<feature type="transmembrane region" description="Helical" evidence="7">
    <location>
        <begin position="73"/>
        <end position="92"/>
    </location>
</feature>
<evidence type="ECO:0000259" key="8">
    <source>
        <dbReference type="Pfam" id="PF00892"/>
    </source>
</evidence>
<keyword evidence="5 7" id="KW-1133">Transmembrane helix</keyword>
<dbReference type="Pfam" id="PF00892">
    <property type="entry name" value="EamA"/>
    <property type="match status" value="2"/>
</dbReference>
<evidence type="ECO:0000256" key="2">
    <source>
        <dbReference type="ARBA" id="ARBA00007362"/>
    </source>
</evidence>
<feature type="transmembrane region" description="Helical" evidence="7">
    <location>
        <begin position="98"/>
        <end position="119"/>
    </location>
</feature>
<keyword evidence="4 7" id="KW-0812">Transmembrane</keyword>
<evidence type="ECO:0000256" key="3">
    <source>
        <dbReference type="ARBA" id="ARBA00022475"/>
    </source>
</evidence>
<feature type="domain" description="EamA" evidence="8">
    <location>
        <begin position="154"/>
        <end position="290"/>
    </location>
</feature>
<keyword evidence="10" id="KW-1185">Reference proteome</keyword>
<proteinExistence type="inferred from homology"/>
<evidence type="ECO:0000256" key="5">
    <source>
        <dbReference type="ARBA" id="ARBA00022989"/>
    </source>
</evidence>
<evidence type="ECO:0000313" key="9">
    <source>
        <dbReference type="EMBL" id="MFD1485852.1"/>
    </source>
</evidence>
<feature type="transmembrane region" description="Helical" evidence="7">
    <location>
        <begin position="218"/>
        <end position="238"/>
    </location>
</feature>
<evidence type="ECO:0000313" key="10">
    <source>
        <dbReference type="Proteomes" id="UP001597252"/>
    </source>
</evidence>
<evidence type="ECO:0000256" key="1">
    <source>
        <dbReference type="ARBA" id="ARBA00004651"/>
    </source>
</evidence>
<dbReference type="PANTHER" id="PTHR42920">
    <property type="entry name" value="OS03G0707200 PROTEIN-RELATED"/>
    <property type="match status" value="1"/>
</dbReference>
<dbReference type="EMBL" id="JBHTON010000045">
    <property type="protein sequence ID" value="MFD1485852.1"/>
    <property type="molecule type" value="Genomic_DNA"/>
</dbReference>
<dbReference type="InterPro" id="IPR051258">
    <property type="entry name" value="Diverse_Substrate_Transporter"/>
</dbReference>
<feature type="transmembrane region" description="Helical" evidence="7">
    <location>
        <begin position="250"/>
        <end position="269"/>
    </location>
</feature>
<keyword evidence="3" id="KW-1003">Cell membrane</keyword>
<feature type="transmembrane region" description="Helical" evidence="7">
    <location>
        <begin position="12"/>
        <end position="30"/>
    </location>
</feature>
<protein>
    <submittedName>
        <fullName evidence="9">DMT family transporter</fullName>
    </submittedName>
</protein>
<feature type="transmembrane region" description="Helical" evidence="7">
    <location>
        <begin position="152"/>
        <end position="176"/>
    </location>
</feature>
<dbReference type="SUPFAM" id="SSF103481">
    <property type="entry name" value="Multidrug resistance efflux transporter EmrE"/>
    <property type="match status" value="2"/>
</dbReference>
<name>A0ABW4E7M8_9LACO</name>
<organism evidence="9 10">
    <name type="scientific">Lacticaseibacillus baoqingensis</name>
    <dbReference type="NCBI Taxonomy" id="2486013"/>
    <lineage>
        <taxon>Bacteria</taxon>
        <taxon>Bacillati</taxon>
        <taxon>Bacillota</taxon>
        <taxon>Bacilli</taxon>
        <taxon>Lactobacillales</taxon>
        <taxon>Lactobacillaceae</taxon>
        <taxon>Lacticaseibacillus</taxon>
    </lineage>
</organism>
<comment type="similarity">
    <text evidence="2">Belongs to the EamA transporter family.</text>
</comment>
<feature type="transmembrane region" description="Helical" evidence="7">
    <location>
        <begin position="188"/>
        <end position="206"/>
    </location>
</feature>
<feature type="transmembrane region" description="Helical" evidence="7">
    <location>
        <begin position="126"/>
        <end position="146"/>
    </location>
</feature>
<comment type="caution">
    <text evidence="9">The sequence shown here is derived from an EMBL/GenBank/DDBJ whole genome shotgun (WGS) entry which is preliminary data.</text>
</comment>
<evidence type="ECO:0000256" key="7">
    <source>
        <dbReference type="SAM" id="Phobius"/>
    </source>
</evidence>
<gene>
    <name evidence="9" type="ORF">ACFQ5J_11505</name>
</gene>
<dbReference type="RefSeq" id="WP_125753861.1">
    <property type="nucleotide sequence ID" value="NZ_JBHTON010000045.1"/>
</dbReference>
<feature type="transmembrane region" description="Helical" evidence="7">
    <location>
        <begin position="42"/>
        <end position="61"/>
    </location>
</feature>
<evidence type="ECO:0000256" key="4">
    <source>
        <dbReference type="ARBA" id="ARBA00022692"/>
    </source>
</evidence>
<comment type="subcellular location">
    <subcellularLocation>
        <location evidence="1">Cell membrane</location>
        <topology evidence="1">Multi-pass membrane protein</topology>
    </subcellularLocation>
</comment>
<keyword evidence="6 7" id="KW-0472">Membrane</keyword>
<feature type="transmembrane region" description="Helical" evidence="7">
    <location>
        <begin position="275"/>
        <end position="295"/>
    </location>
</feature>
<accession>A0ABW4E7M8</accession>